<feature type="transmembrane region" description="Helical" evidence="8">
    <location>
        <begin position="663"/>
        <end position="682"/>
    </location>
</feature>
<feature type="transmembrane region" description="Helical" evidence="8">
    <location>
        <begin position="911"/>
        <end position="929"/>
    </location>
</feature>
<evidence type="ECO:0000256" key="4">
    <source>
        <dbReference type="ARBA" id="ARBA00022679"/>
    </source>
</evidence>
<feature type="transmembrane region" description="Helical" evidence="8">
    <location>
        <begin position="739"/>
        <end position="764"/>
    </location>
</feature>
<feature type="transmembrane region" description="Helical" evidence="8">
    <location>
        <begin position="368"/>
        <end position="387"/>
    </location>
</feature>
<accession>A0A1F8CLK3</accession>
<evidence type="ECO:0000256" key="2">
    <source>
        <dbReference type="ARBA" id="ARBA00022475"/>
    </source>
</evidence>
<evidence type="ECO:0000313" key="9">
    <source>
        <dbReference type="EMBL" id="OGM77152.1"/>
    </source>
</evidence>
<dbReference type="GO" id="GO:0016763">
    <property type="term" value="F:pentosyltransferase activity"/>
    <property type="evidence" value="ECO:0007669"/>
    <property type="project" value="TreeGrafter"/>
</dbReference>
<comment type="caution">
    <text evidence="9">The sequence shown here is derived from an EMBL/GenBank/DDBJ whole genome shotgun (WGS) entry which is preliminary data.</text>
</comment>
<evidence type="ECO:0000256" key="6">
    <source>
        <dbReference type="ARBA" id="ARBA00022989"/>
    </source>
</evidence>
<evidence type="ECO:0000313" key="10">
    <source>
        <dbReference type="Proteomes" id="UP000177855"/>
    </source>
</evidence>
<feature type="transmembrane region" description="Helical" evidence="8">
    <location>
        <begin position="689"/>
        <end position="706"/>
    </location>
</feature>
<feature type="transmembrane region" description="Helical" evidence="8">
    <location>
        <begin position="69"/>
        <end position="87"/>
    </location>
</feature>
<evidence type="ECO:0000256" key="3">
    <source>
        <dbReference type="ARBA" id="ARBA00022676"/>
    </source>
</evidence>
<keyword evidence="2" id="KW-1003">Cell membrane</keyword>
<gene>
    <name evidence="9" type="ORF">A2210_02420</name>
</gene>
<name>A0A1F8CLK3_9BACT</name>
<reference evidence="9 10" key="1">
    <citation type="journal article" date="2016" name="Nat. Commun.">
        <title>Thousands of microbial genomes shed light on interconnected biogeochemical processes in an aquifer system.</title>
        <authorList>
            <person name="Anantharaman K."/>
            <person name="Brown C.T."/>
            <person name="Hug L.A."/>
            <person name="Sharon I."/>
            <person name="Castelle C.J."/>
            <person name="Probst A.J."/>
            <person name="Thomas B.C."/>
            <person name="Singh A."/>
            <person name="Wilkins M.J."/>
            <person name="Karaoz U."/>
            <person name="Brodie E.L."/>
            <person name="Williams K.H."/>
            <person name="Hubbard S.S."/>
            <person name="Banfield J.F."/>
        </authorList>
    </citation>
    <scope>NUCLEOTIDE SEQUENCE [LARGE SCALE GENOMIC DNA]</scope>
</reference>
<sequence length="1029" mass="117934">MKFVKVLIFIGLILAVVWAGKGIFKYNVFSTHDGDHHFARSFDAVKTITEGHFPLRWAGSLNYGCGVPIYNFFYPLIYYLVILLNFLTHDIFLALKLIDFGSLLIGTLFFYLWMKKETRQVGGQANSELPAIGSALLYLFAPYRFSLIFVRGSPEFLAYAILPVVLYLYAKLMESEGRRMVFYAFVTAIAGGLLTISHNFTVMFLMPIILLYLVVKILLNKTPLKKIIWIALSFISAFGFGAFFIGPALLEQKYTQIGQNFLQWREHFPTLGQLIKSKWGYFYSSLGTANDGMSFMLGYAHWVVLGLVLLWFIFLFVKNRRNIREVLVKNIWTVLFFVLSLGTIYLILPISIPVWEKIKLLQDIQFSWRLLGIAIFTISALFGFWLASIKNKKIVWIIFIAISALAVYGNRNHLLPQPISVDDLYRYDDFEKLHPHRFSTTTLGDDVIAKNADKACWFSDYVVEGENEKSREAGSGSARIIPQEIVSKGNTFGFVKFKGYEKVILNLGYFPGAYEIYVSGKKVEYSDCQGRVCLEKEALRQDGYNFISWKIVQTPIQKTFNYLTLGFFVFWLLMLIPKKDNRKFFALVIVFLVFAFFRFYRLDERIGFGWDQERDAQTVKEILSGNLTLIGPRVIGPSGFYLPPYFFYLLAPFYALTNLHPTATINFLVFVNSVFFILSYAILKKIVDFKVALIALLIWAVNPFAVSMDTIAWNPVVIPLLSFVLFYFLWKYYQTKKMLFVFLSSLIFGLGISFHFQFIMYAPIFLPVLGRPVKKLAVLFLGTVIPFIPIVLFDLRHNFLNLKLLTDFGAAKTGSVGLAFLPVIERVGILMSGISGSALFGGFVIVAIGVLLIYISFKERKRMWYGFSLVWILSPILFSFFKDRPSEYYFNYLLPIAVIGVGYAISKLKKVWLYVALTIVTVGLGLKSLEYLKWTDNFGVLAKDRAVSTLKNLTQNSQPYYISFDVPLNEDAGYRYLLVLYGFDYPGNPKDTLIEFVVPPEKKPEAFRVGRISLNFSEELKKQNWLNSK</sequence>
<proteinExistence type="predicted"/>
<feature type="transmembrane region" description="Helical" evidence="8">
    <location>
        <begin position="712"/>
        <end position="730"/>
    </location>
</feature>
<dbReference type="STRING" id="1802532.A2210_02420"/>
<feature type="transmembrane region" description="Helical" evidence="8">
    <location>
        <begin position="299"/>
        <end position="317"/>
    </location>
</feature>
<keyword evidence="4" id="KW-0808">Transferase</keyword>
<evidence type="ECO:0000256" key="8">
    <source>
        <dbReference type="SAM" id="Phobius"/>
    </source>
</evidence>
<keyword evidence="7 8" id="KW-0472">Membrane</keyword>
<feature type="transmembrane region" description="Helical" evidence="8">
    <location>
        <begin position="227"/>
        <end position="250"/>
    </location>
</feature>
<evidence type="ECO:0000256" key="7">
    <source>
        <dbReference type="ARBA" id="ARBA00023136"/>
    </source>
</evidence>
<dbReference type="Proteomes" id="UP000177855">
    <property type="component" value="Unassembled WGS sequence"/>
</dbReference>
<feature type="transmembrane region" description="Helical" evidence="8">
    <location>
        <begin position="560"/>
        <end position="577"/>
    </location>
</feature>
<organism evidence="9 10">
    <name type="scientific">Candidatus Woesebacteria bacterium RIFOXYA1_FULL_40_18</name>
    <dbReference type="NCBI Taxonomy" id="1802532"/>
    <lineage>
        <taxon>Bacteria</taxon>
        <taxon>Candidatus Woeseibacteriota</taxon>
    </lineage>
</organism>
<dbReference type="PANTHER" id="PTHR33908">
    <property type="entry name" value="MANNOSYLTRANSFERASE YKCB-RELATED"/>
    <property type="match status" value="1"/>
</dbReference>
<dbReference type="EMBL" id="MGHS01000006">
    <property type="protein sequence ID" value="OGM77152.1"/>
    <property type="molecule type" value="Genomic_DNA"/>
</dbReference>
<dbReference type="AlphaFoldDB" id="A0A1F8CLK3"/>
<dbReference type="InterPro" id="IPR050297">
    <property type="entry name" value="LipidA_mod_glycosyltrf_83"/>
</dbReference>
<feature type="transmembrane region" description="Helical" evidence="8">
    <location>
        <begin position="776"/>
        <end position="795"/>
    </location>
</feature>
<feature type="transmembrane region" description="Helical" evidence="8">
    <location>
        <begin position="838"/>
        <end position="857"/>
    </location>
</feature>
<keyword evidence="6 8" id="KW-1133">Transmembrane helix</keyword>
<feature type="transmembrane region" description="Helical" evidence="8">
    <location>
        <begin position="888"/>
        <end position="905"/>
    </location>
</feature>
<keyword evidence="5 8" id="KW-0812">Transmembrane</keyword>
<feature type="transmembrane region" description="Helical" evidence="8">
    <location>
        <begin position="863"/>
        <end position="881"/>
    </location>
</feature>
<keyword evidence="3" id="KW-0328">Glycosyltransferase</keyword>
<dbReference type="PANTHER" id="PTHR33908:SF11">
    <property type="entry name" value="MEMBRANE PROTEIN"/>
    <property type="match status" value="1"/>
</dbReference>
<feature type="transmembrane region" description="Helical" evidence="8">
    <location>
        <begin position="94"/>
        <end position="113"/>
    </location>
</feature>
<protein>
    <recommendedName>
        <fullName evidence="11">Glycosyltransferase RgtA/B/C/D-like domain-containing protein</fullName>
    </recommendedName>
</protein>
<feature type="transmembrane region" description="Helical" evidence="8">
    <location>
        <begin position="148"/>
        <end position="170"/>
    </location>
</feature>
<dbReference type="GO" id="GO:0009103">
    <property type="term" value="P:lipopolysaccharide biosynthetic process"/>
    <property type="evidence" value="ECO:0007669"/>
    <property type="project" value="UniProtKB-ARBA"/>
</dbReference>
<evidence type="ECO:0008006" key="11">
    <source>
        <dbReference type="Google" id="ProtNLM"/>
    </source>
</evidence>
<dbReference type="GO" id="GO:0005886">
    <property type="term" value="C:plasma membrane"/>
    <property type="evidence" value="ECO:0007669"/>
    <property type="project" value="UniProtKB-SubCell"/>
</dbReference>
<feature type="transmembrane region" description="Helical" evidence="8">
    <location>
        <begin position="182"/>
        <end position="215"/>
    </location>
</feature>
<evidence type="ECO:0000256" key="5">
    <source>
        <dbReference type="ARBA" id="ARBA00022692"/>
    </source>
</evidence>
<comment type="subcellular location">
    <subcellularLocation>
        <location evidence="1">Cell membrane</location>
        <topology evidence="1">Multi-pass membrane protein</topology>
    </subcellularLocation>
</comment>
<feature type="transmembrane region" description="Helical" evidence="8">
    <location>
        <begin position="329"/>
        <end position="348"/>
    </location>
</feature>
<feature type="transmembrane region" description="Helical" evidence="8">
    <location>
        <begin position="584"/>
        <end position="600"/>
    </location>
</feature>
<evidence type="ECO:0000256" key="1">
    <source>
        <dbReference type="ARBA" id="ARBA00004651"/>
    </source>
</evidence>